<dbReference type="InterPro" id="IPR038718">
    <property type="entry name" value="SNF2-like_sf"/>
</dbReference>
<dbReference type="PANTHER" id="PTHR45629:SF7">
    <property type="entry name" value="DNA EXCISION REPAIR PROTEIN ERCC-6-RELATED"/>
    <property type="match status" value="1"/>
</dbReference>
<evidence type="ECO:0000256" key="1">
    <source>
        <dbReference type="ARBA" id="ARBA00022801"/>
    </source>
</evidence>
<keyword evidence="1" id="KW-0378">Hydrolase</keyword>
<organism evidence="5 6">
    <name type="scientific">Ignatzschineria ureiclastica</name>
    <dbReference type="NCBI Taxonomy" id="472582"/>
    <lineage>
        <taxon>Bacteria</taxon>
        <taxon>Pseudomonadati</taxon>
        <taxon>Pseudomonadota</taxon>
        <taxon>Gammaproteobacteria</taxon>
        <taxon>Cardiobacteriales</taxon>
        <taxon>Ignatzschineriaceae</taxon>
        <taxon>Ignatzschineria</taxon>
    </lineage>
</organism>
<sequence length="1042" mass="118136">MATLLDRIKKIFTGKDDPQILTTFTQRHYFESYPVSDGFVFKLPLPEIEKLRNGEHLGAKTLQFSLLEMLAEEGLAEVTEDGFLLPTQTVGMLVDAERLDVDNVTHELYPYRGLTDILQLPKPYYGEYAAKIRSNSARENFHVELQAIMNGGSYPIHYISGSAELQLSRRDRFSIGCAEIEALEAWTRHKNLHESERTESENLRLLTYLHEAKNMGMPLDLGHLTNFTFKRPKKVGVSVTQHSQGDLSLMPNWGDTHDVDAIERRLHHLSGVKDEGVLRIDNDVVLFEGNALKAVRNIIENNRIPAHQATQFFKTPSAFLDGSIVDLDNGFSARVEGIGVLKRFDFGFDDSEKNDWFNVKGLTLSFGDIKGQIRDEESLTQVIDAIEKAQNEGLDTIHFNDHTYTIDNPEEIDTTINHIKAQLAQENAEAQSFEQGKSSTILEEYDTQQYGVIVKDVYEQNQALLQRAAEALGKSVDIHWREYKRSPYPHQKEGVEWIVGLLQQAIKENPDDLTRVRGALLADDMGLGKTYMSLIAMAEYYRMQKQRGAIEKPILVVAPLSLLENWEEEVAKTYHHSIFEDLVILQTHRDLNTFRIHGLAQESKQLKTLSSGDLINLESKIRYALKIGKEHGRARLDRDRRLVLTTYDTLRNYQLSLCSIDWGMVIFDEAQHIKNANSLQTQAAKALKSDFNLLVTGTPIENNLAEFWCLMDTAQPGLLGDYRYFKESWVDRLNAENDEDATSLRESVGRDLRSATGAFMLRRTKEDELENLPVKRIFSGTKSFIEGVEFLPSLSEEMVGEQLSLYDETLKHYHSSKNAPNNQHALATLWRLRQISLHPELVKSSNPHAILEKSRGQEDQYLEASGKLKALTSILNKIAEKQEKVIIFCITKSYQLFLKQWLEAISGLNIAIINGDTKAVSSGANTETRKSLIKAFEAVNGFNIIIMSPVAAGTGLTVVGANHVIHLERHWNPAKEAQATDRVYRIGQEKPVSVYLPTLTHPDKISFDEHLDGLLQRKMLIKDAVVVPEVVTETEFMKNFFN</sequence>
<gene>
    <name evidence="5" type="ORF">DC083_08955</name>
</gene>
<evidence type="ECO:0000313" key="5">
    <source>
        <dbReference type="EMBL" id="PWD80433.1"/>
    </source>
</evidence>
<dbReference type="EMBL" id="QEWQ01000006">
    <property type="protein sequence ID" value="PWD80433.1"/>
    <property type="molecule type" value="Genomic_DNA"/>
</dbReference>
<comment type="caution">
    <text evidence="5">The sequence shown here is derived from an EMBL/GenBank/DDBJ whole genome shotgun (WGS) entry which is preliminary data.</text>
</comment>
<dbReference type="GO" id="GO:0005524">
    <property type="term" value="F:ATP binding"/>
    <property type="evidence" value="ECO:0007669"/>
    <property type="project" value="InterPro"/>
</dbReference>
<keyword evidence="2 5" id="KW-0347">Helicase</keyword>
<dbReference type="GO" id="GO:0016787">
    <property type="term" value="F:hydrolase activity"/>
    <property type="evidence" value="ECO:0007669"/>
    <property type="project" value="UniProtKB-KW"/>
</dbReference>
<dbReference type="InterPro" id="IPR014001">
    <property type="entry name" value="Helicase_ATP-bd"/>
</dbReference>
<dbReference type="CDD" id="cd18793">
    <property type="entry name" value="SF2_C_SNF"/>
    <property type="match status" value="1"/>
</dbReference>
<feature type="domain" description="Helicase ATP-binding" evidence="3">
    <location>
        <begin position="510"/>
        <end position="717"/>
    </location>
</feature>
<dbReference type="SUPFAM" id="SSF52540">
    <property type="entry name" value="P-loop containing nucleoside triphosphate hydrolases"/>
    <property type="match status" value="2"/>
</dbReference>
<keyword evidence="2 5" id="KW-0547">Nucleotide-binding</keyword>
<dbReference type="InterPro" id="IPR001650">
    <property type="entry name" value="Helicase_C-like"/>
</dbReference>
<dbReference type="GO" id="GO:0004386">
    <property type="term" value="F:helicase activity"/>
    <property type="evidence" value="ECO:0007669"/>
    <property type="project" value="UniProtKB-KW"/>
</dbReference>
<evidence type="ECO:0000313" key="6">
    <source>
        <dbReference type="Proteomes" id="UP000245020"/>
    </source>
</evidence>
<dbReference type="InterPro" id="IPR027417">
    <property type="entry name" value="P-loop_NTPase"/>
</dbReference>
<dbReference type="PANTHER" id="PTHR45629">
    <property type="entry name" value="SNF2/RAD54 FAMILY MEMBER"/>
    <property type="match status" value="1"/>
</dbReference>
<dbReference type="PROSITE" id="PS51194">
    <property type="entry name" value="HELICASE_CTER"/>
    <property type="match status" value="1"/>
</dbReference>
<protein>
    <submittedName>
        <fullName evidence="5">ATP-dependent helicase</fullName>
    </submittedName>
</protein>
<accession>A0A2U2ACQ4</accession>
<evidence type="ECO:0000259" key="3">
    <source>
        <dbReference type="PROSITE" id="PS51192"/>
    </source>
</evidence>
<dbReference type="AlphaFoldDB" id="A0A2U2ACQ4"/>
<name>A0A2U2ACQ4_9GAMM</name>
<dbReference type="Pfam" id="PF00176">
    <property type="entry name" value="SNF2-rel_dom"/>
    <property type="match status" value="1"/>
</dbReference>
<keyword evidence="2 5" id="KW-0067">ATP-binding</keyword>
<dbReference type="PROSITE" id="PS51192">
    <property type="entry name" value="HELICASE_ATP_BIND_1"/>
    <property type="match status" value="1"/>
</dbReference>
<dbReference type="InterPro" id="IPR050496">
    <property type="entry name" value="SNF2_RAD54_helicase_repair"/>
</dbReference>
<evidence type="ECO:0000259" key="4">
    <source>
        <dbReference type="PROSITE" id="PS51194"/>
    </source>
</evidence>
<feature type="domain" description="Helicase C-terminal" evidence="4">
    <location>
        <begin position="870"/>
        <end position="1032"/>
    </location>
</feature>
<dbReference type="RefSeq" id="WP_109189875.1">
    <property type="nucleotide sequence ID" value="NZ_BMYA01000004.1"/>
</dbReference>
<keyword evidence="6" id="KW-1185">Reference proteome</keyword>
<evidence type="ECO:0000256" key="2">
    <source>
        <dbReference type="ARBA" id="ARBA00022806"/>
    </source>
</evidence>
<dbReference type="OrthoDB" id="9760715at2"/>
<reference evidence="6" key="1">
    <citation type="submission" date="2018-05" db="EMBL/GenBank/DDBJ databases">
        <title>Ignatzschineria dubaiensis sp. nov., isolated from necrotic foot tissues of dromedaries (Camelus dromedarius) and associated maggots in Dubai, United Arab Emirates.</title>
        <authorList>
            <person name="Tsang C.C."/>
            <person name="Tang J.Y.M."/>
            <person name="Fong J.Y.H."/>
            <person name="Kinne J."/>
            <person name="Lee H.H."/>
            <person name="Joseph M."/>
            <person name="Jose S."/>
            <person name="Schuster R.K."/>
            <person name="Tang Y."/>
            <person name="Sivakumar S."/>
            <person name="Chen J.H.K."/>
            <person name="Teng J.L.L."/>
            <person name="Lau S.K.P."/>
            <person name="Wernery U."/>
            <person name="Woo P.C.Y."/>
        </authorList>
    </citation>
    <scope>NUCLEOTIDE SEQUENCE [LARGE SCALE GENOMIC DNA]</scope>
    <source>
        <strain evidence="6">KCTC 22644</strain>
    </source>
</reference>
<dbReference type="InterPro" id="IPR000330">
    <property type="entry name" value="SNF2_N"/>
</dbReference>
<dbReference type="InterPro" id="IPR049730">
    <property type="entry name" value="SNF2/RAD54-like_C"/>
</dbReference>
<dbReference type="Gene3D" id="3.40.50.300">
    <property type="entry name" value="P-loop containing nucleotide triphosphate hydrolases"/>
    <property type="match status" value="1"/>
</dbReference>
<dbReference type="Gene3D" id="3.40.50.10810">
    <property type="entry name" value="Tandem AAA-ATPase domain"/>
    <property type="match status" value="1"/>
</dbReference>
<proteinExistence type="predicted"/>
<dbReference type="Proteomes" id="UP000245020">
    <property type="component" value="Unassembled WGS sequence"/>
</dbReference>
<dbReference type="Pfam" id="PF00271">
    <property type="entry name" value="Helicase_C"/>
    <property type="match status" value="1"/>
</dbReference>
<dbReference type="SMART" id="SM00490">
    <property type="entry name" value="HELICc"/>
    <property type="match status" value="1"/>
</dbReference>
<dbReference type="SMART" id="SM00487">
    <property type="entry name" value="DEXDc"/>
    <property type="match status" value="1"/>
</dbReference>